<reference evidence="8 9" key="1">
    <citation type="submission" date="2019-07" db="EMBL/GenBank/DDBJ databases">
        <title>Whole genome shotgun sequence of Staphylococcus piscifermentans NBRC 109625.</title>
        <authorList>
            <person name="Hosoyama A."/>
            <person name="Uohara A."/>
            <person name="Ohji S."/>
            <person name="Ichikawa N."/>
        </authorList>
    </citation>
    <scope>NUCLEOTIDE SEQUENCE [LARGE SCALE GENOMIC DNA]</scope>
    <source>
        <strain evidence="8 9">NBRC 109625</strain>
    </source>
</reference>
<keyword evidence="9" id="KW-1185">Reference proteome</keyword>
<keyword evidence="5" id="KW-1133">Transmembrane helix</keyword>
<dbReference type="InterPro" id="IPR003416">
    <property type="entry name" value="MgtC/SapB/SrpB/YhiD_fam"/>
</dbReference>
<comment type="subcellular location">
    <subcellularLocation>
        <location evidence="1">Cell membrane</location>
        <topology evidence="1">Multi-pass membrane protein</topology>
    </subcellularLocation>
</comment>
<dbReference type="AlphaFoldDB" id="A0A239TT41"/>
<evidence type="ECO:0000256" key="6">
    <source>
        <dbReference type="ARBA" id="ARBA00023136"/>
    </source>
</evidence>
<accession>A0A239TT41</accession>
<evidence type="ECO:0000313" key="8">
    <source>
        <dbReference type="EMBL" id="GEP84907.1"/>
    </source>
</evidence>
<gene>
    <name evidence="8" type="ORF">SPI02_14920</name>
</gene>
<evidence type="ECO:0000313" key="9">
    <source>
        <dbReference type="Proteomes" id="UP000321736"/>
    </source>
</evidence>
<dbReference type="PANTHER" id="PTHR33778:SF1">
    <property type="entry name" value="MAGNESIUM TRANSPORTER YHID-RELATED"/>
    <property type="match status" value="1"/>
</dbReference>
<comment type="similarity">
    <text evidence="2">Belongs to the MgtC/SapB family.</text>
</comment>
<evidence type="ECO:0000256" key="4">
    <source>
        <dbReference type="ARBA" id="ARBA00022692"/>
    </source>
</evidence>
<evidence type="ECO:0000256" key="3">
    <source>
        <dbReference type="ARBA" id="ARBA00022475"/>
    </source>
</evidence>
<feature type="domain" description="MgtC/SapB/SrpB/YhiD N-terminal" evidence="7">
    <location>
        <begin position="13"/>
        <end position="137"/>
    </location>
</feature>
<dbReference type="PRINTS" id="PR01837">
    <property type="entry name" value="MGTCSAPBPROT"/>
</dbReference>
<proteinExistence type="inferred from homology"/>
<evidence type="ECO:0000256" key="1">
    <source>
        <dbReference type="ARBA" id="ARBA00004651"/>
    </source>
</evidence>
<evidence type="ECO:0000256" key="2">
    <source>
        <dbReference type="ARBA" id="ARBA00009298"/>
    </source>
</evidence>
<protein>
    <submittedName>
        <fullName evidence="8">Magnesium transporter</fullName>
    </submittedName>
</protein>
<keyword evidence="4" id="KW-0812">Transmembrane</keyword>
<evidence type="ECO:0000256" key="5">
    <source>
        <dbReference type="ARBA" id="ARBA00022989"/>
    </source>
</evidence>
<comment type="caution">
    <text evidence="8">The sequence shown here is derived from an EMBL/GenBank/DDBJ whole genome shotgun (WGS) entry which is preliminary data.</text>
</comment>
<evidence type="ECO:0000259" key="7">
    <source>
        <dbReference type="Pfam" id="PF02308"/>
    </source>
</evidence>
<dbReference type="EMBL" id="BKAR01000017">
    <property type="protein sequence ID" value="GEP84907.1"/>
    <property type="molecule type" value="Genomic_DNA"/>
</dbReference>
<name>A0A239TT41_9STAP</name>
<dbReference type="PANTHER" id="PTHR33778">
    <property type="entry name" value="PROTEIN MGTC"/>
    <property type="match status" value="1"/>
</dbReference>
<dbReference type="Proteomes" id="UP000321736">
    <property type="component" value="Unassembled WGS sequence"/>
</dbReference>
<keyword evidence="6" id="KW-0472">Membrane</keyword>
<sequence>MMMFQLDLFLRIFISAICGATIGYERTVRLKSAGIRTHILVAAASALFLIISKYGFNDILHETNISLDPSRIGAQVVSGISFIGAGTILIRNQNVNGLTTAAGIWITSGIGMALGSGLYFIGIVSTILIVIIQYVFREDMLFKSIRLSESIKVHIQADYSQDIQNKITKIFLYHHVKNIQIHILKIDKDTITMNVIGKVSIRRSFEHNRLLEDLIQHDEIQMVR</sequence>
<organism evidence="8 9">
    <name type="scientific">Staphylococcus piscifermentans</name>
    <dbReference type="NCBI Taxonomy" id="70258"/>
    <lineage>
        <taxon>Bacteria</taxon>
        <taxon>Bacillati</taxon>
        <taxon>Bacillota</taxon>
        <taxon>Bacilli</taxon>
        <taxon>Bacillales</taxon>
        <taxon>Staphylococcaceae</taxon>
        <taxon>Staphylococcus</taxon>
    </lineage>
</organism>
<dbReference type="RefSeq" id="WP_231917547.1">
    <property type="nucleotide sequence ID" value="NZ_BKAR01000017.1"/>
</dbReference>
<dbReference type="InterPro" id="IPR049177">
    <property type="entry name" value="MgtC_SapB_SrpB_YhiD_N"/>
</dbReference>
<keyword evidence="3" id="KW-1003">Cell membrane</keyword>
<dbReference type="Pfam" id="PF02308">
    <property type="entry name" value="MgtC"/>
    <property type="match status" value="1"/>
</dbReference>
<dbReference type="GO" id="GO:0005886">
    <property type="term" value="C:plasma membrane"/>
    <property type="evidence" value="ECO:0007669"/>
    <property type="project" value="UniProtKB-SubCell"/>
</dbReference>